<dbReference type="RefSeq" id="WP_132526355.1">
    <property type="nucleotide sequence ID" value="NZ_SMFV01000003.1"/>
</dbReference>
<dbReference type="OrthoDB" id="7860926at2"/>
<dbReference type="EMBL" id="SMFV01000003">
    <property type="protein sequence ID" value="TCK04539.1"/>
    <property type="molecule type" value="Genomic_DNA"/>
</dbReference>
<proteinExistence type="predicted"/>
<evidence type="ECO:0000313" key="1">
    <source>
        <dbReference type="EMBL" id="TCK04539.1"/>
    </source>
</evidence>
<sequence length="139" mass="16610">MNGDSILLQKLRDIEEKLQSLEHQINLVYYSRYYPSFGVFYELGLSKEQVDKLYDILDKFMEILESGETFSRIELEKALSEVGIGYQSLKSIFNAFWEESKYRPVIVTYLKDIMKLFKSIPSEYHRIWKEIEETERKNS</sequence>
<name>A0A4R1GFE7_9BACT</name>
<protein>
    <submittedName>
        <fullName evidence="1">Uncharacterized protein</fullName>
    </submittedName>
</protein>
<organism evidence="1 2">
    <name type="scientific">Phorcysia thermohydrogeniphila</name>
    <dbReference type="NCBI Taxonomy" id="936138"/>
    <lineage>
        <taxon>Bacteria</taxon>
        <taxon>Pseudomonadati</taxon>
        <taxon>Aquificota</taxon>
        <taxon>Aquificia</taxon>
        <taxon>Desulfurobacteriales</taxon>
        <taxon>Desulfurobacteriaceae</taxon>
        <taxon>Phorcysia</taxon>
    </lineage>
</organism>
<evidence type="ECO:0000313" key="2">
    <source>
        <dbReference type="Proteomes" id="UP000295777"/>
    </source>
</evidence>
<comment type="caution">
    <text evidence="1">The sequence shown here is derived from an EMBL/GenBank/DDBJ whole genome shotgun (WGS) entry which is preliminary data.</text>
</comment>
<dbReference type="AlphaFoldDB" id="A0A4R1GFE7"/>
<keyword evidence="2" id="KW-1185">Reference proteome</keyword>
<dbReference type="Proteomes" id="UP000295777">
    <property type="component" value="Unassembled WGS sequence"/>
</dbReference>
<accession>A0A4R1GFE7</accession>
<gene>
    <name evidence="1" type="ORF">CLV27_0972</name>
</gene>
<reference evidence="1 2" key="1">
    <citation type="submission" date="2019-03" db="EMBL/GenBank/DDBJ databases">
        <title>Genomic Encyclopedia of Archaeal and Bacterial Type Strains, Phase II (KMG-II): from individual species to whole genera.</title>
        <authorList>
            <person name="Goeker M."/>
        </authorList>
    </citation>
    <scope>NUCLEOTIDE SEQUENCE [LARGE SCALE GENOMIC DNA]</scope>
    <source>
        <strain evidence="1 2">DSM 24425</strain>
    </source>
</reference>